<gene>
    <name evidence="1" type="ORF">phiP43_047</name>
</gene>
<protein>
    <submittedName>
        <fullName evidence="1">Uncharacterized protein</fullName>
    </submittedName>
</protein>
<keyword evidence="2" id="KW-1185">Reference proteome</keyword>
<evidence type="ECO:0000313" key="2">
    <source>
        <dbReference type="Proteomes" id="UP000240538"/>
    </source>
</evidence>
<sequence>MTPLEFHILYGLFSQFEQLGTSLRHVTDYDEYNKTAEQLNDAREAFIEFMNSLIKE</sequence>
<accession>A0A2I6PF95</accession>
<dbReference type="Proteomes" id="UP000240538">
    <property type="component" value="Segment"/>
</dbReference>
<organism evidence="1 2">
    <name type="scientific">Proteus phage phiP4-3</name>
    <dbReference type="NCBI Taxonomy" id="2065203"/>
    <lineage>
        <taxon>Viruses</taxon>
        <taxon>Duplodnaviria</taxon>
        <taxon>Heunggongvirae</taxon>
        <taxon>Uroviricota</taxon>
        <taxon>Caudoviricetes</taxon>
        <taxon>Pantevenvirales</taxon>
        <taxon>Straboviridae</taxon>
        <taxon>Bragavirus</taxon>
        <taxon>Bragavirus p43</taxon>
    </lineage>
</organism>
<evidence type="ECO:0000313" key="1">
    <source>
        <dbReference type="EMBL" id="AUM58405.1"/>
    </source>
</evidence>
<dbReference type="EMBL" id="MG696114">
    <property type="protein sequence ID" value="AUM58405.1"/>
    <property type="molecule type" value="Genomic_DNA"/>
</dbReference>
<reference evidence="1 2" key="1">
    <citation type="submission" date="2017-12" db="EMBL/GenBank/DDBJ databases">
        <title>Complete genome sequence and characterization of bacteriophage phiP4-3 infecting Proteus pennea.</title>
        <authorList>
            <person name="He Y."/>
            <person name="Yang H."/>
        </authorList>
    </citation>
    <scope>NUCLEOTIDE SEQUENCE [LARGE SCALE GENOMIC DNA]</scope>
</reference>
<name>A0A2I6PF95_9CAUD</name>
<proteinExistence type="predicted"/>